<organism evidence="2 3">
    <name type="scientific">Arthrobacter gandavensis</name>
    <dbReference type="NCBI Taxonomy" id="169960"/>
    <lineage>
        <taxon>Bacteria</taxon>
        <taxon>Bacillati</taxon>
        <taxon>Actinomycetota</taxon>
        <taxon>Actinomycetes</taxon>
        <taxon>Micrococcales</taxon>
        <taxon>Micrococcaceae</taxon>
        <taxon>Arthrobacter</taxon>
    </lineage>
</organism>
<comment type="caution">
    <text evidence="2">The sequence shown here is derived from an EMBL/GenBank/DDBJ whole genome shotgun (WGS) entry which is preliminary data.</text>
</comment>
<dbReference type="SUPFAM" id="SSF53474">
    <property type="entry name" value="alpha/beta-Hydrolases"/>
    <property type="match status" value="1"/>
</dbReference>
<name>A0ABN2NVI4_9MICC</name>
<reference evidence="2 3" key="1">
    <citation type="journal article" date="2019" name="Int. J. Syst. Evol. Microbiol.">
        <title>The Global Catalogue of Microorganisms (GCM) 10K type strain sequencing project: providing services to taxonomists for standard genome sequencing and annotation.</title>
        <authorList>
            <consortium name="The Broad Institute Genomics Platform"/>
            <consortium name="The Broad Institute Genome Sequencing Center for Infectious Disease"/>
            <person name="Wu L."/>
            <person name="Ma J."/>
        </authorList>
    </citation>
    <scope>NUCLEOTIDE SEQUENCE [LARGE SCALE GENOMIC DNA]</scope>
    <source>
        <strain evidence="2 3">JCM 13316</strain>
    </source>
</reference>
<dbReference type="InterPro" id="IPR010427">
    <property type="entry name" value="DUF1023"/>
</dbReference>
<gene>
    <name evidence="2" type="ORF">GCM10009688_04470</name>
</gene>
<feature type="domain" description="DUF1023" evidence="1">
    <location>
        <begin position="326"/>
        <end position="499"/>
    </location>
</feature>
<dbReference type="InterPro" id="IPR029058">
    <property type="entry name" value="AB_hydrolase_fold"/>
</dbReference>
<sequence length="731" mass="76928">MGYINVDLSALEKLPPPGTLRVQASLLAAAGMGFAESVEDTAGKWQALEGLYETPHKHLVLNALAAPARQASGLAESTDSVAAAIRSFADAVDTIRAATNSLRSDIAAADRQLGAILEEPVPGIGDDFSNSLIRYQWDFEDRASKLASDYQEARDVCLKALSAVGRASTDVNSYYGSGRLDLLSHEAERLHRLALSPDAAPEDVQAYYNQLAGMDAGRYREFAADYPEAAVLPPRVGLAAEHQAAFWQALSPEQQAALAESLPAVAGNTEGVPYTVRAAANAAVLALVMKPAWRATEEQRRSYAAIEESLEKTGSKAADRSLISFDPAEPPLAAVAIGNMDTATSITANISGMGSSTQDMGGAVREAENLYNEQRRLGADPAVLAWIGYDAPDMPPSTEVLFSDKARTGGAKLATVIDGFYYTRSAENPPFISVTAHSYGTTTAAYALSQTENTIDSLVFYGSAGIDPEAAESAADLKVRSGEVYATLGRADKVAPAGQLGSNFGDPRVTPTSETWGAKVFSSEPAVVDGRELLGNGGHGGEGSTVGAGITETEKGRGYLDPDTASLRHIAAASSGSGERIGLIPEAETDAALGRLADRGSAVYYAPGRAVDSVQDGAAAFADAAQASVNRAADTVQGGLMFAADTLQEQHLRDVGPFRNPLNPLVDGLQGIALEKTDALQEQFNNAMDGAQSTVDTIIDAHQKAADEYFKRKWRAFEFVAEKLVALQGSD</sequence>
<dbReference type="Pfam" id="PF06259">
    <property type="entry name" value="Abhydrolase_8"/>
    <property type="match status" value="1"/>
</dbReference>
<dbReference type="Proteomes" id="UP001500784">
    <property type="component" value="Unassembled WGS sequence"/>
</dbReference>
<evidence type="ECO:0000259" key="1">
    <source>
        <dbReference type="Pfam" id="PF06259"/>
    </source>
</evidence>
<dbReference type="EMBL" id="BAAALV010000001">
    <property type="protein sequence ID" value="GAA1903534.1"/>
    <property type="molecule type" value="Genomic_DNA"/>
</dbReference>
<keyword evidence="3" id="KW-1185">Reference proteome</keyword>
<protein>
    <recommendedName>
        <fullName evidence="1">DUF1023 domain-containing protein</fullName>
    </recommendedName>
</protein>
<evidence type="ECO:0000313" key="3">
    <source>
        <dbReference type="Proteomes" id="UP001500784"/>
    </source>
</evidence>
<proteinExistence type="predicted"/>
<dbReference type="RefSeq" id="WP_152227619.1">
    <property type="nucleotide sequence ID" value="NZ_BAAALV010000001.1"/>
</dbReference>
<evidence type="ECO:0000313" key="2">
    <source>
        <dbReference type="EMBL" id="GAA1903534.1"/>
    </source>
</evidence>
<accession>A0ABN2NVI4</accession>